<gene>
    <name evidence="3" type="ORF">SAMN04488025_102114</name>
</gene>
<dbReference type="RefSeq" id="WP_092035554.1">
    <property type="nucleotide sequence ID" value="NZ_FOOK01000002.1"/>
</dbReference>
<evidence type="ECO:0000313" key="3">
    <source>
        <dbReference type="EMBL" id="SFF67415.1"/>
    </source>
</evidence>
<dbReference type="NCBIfam" id="TIGR00106">
    <property type="entry name" value="MTH1187 family thiamine-binding protein"/>
    <property type="match status" value="1"/>
</dbReference>
<dbReference type="OrthoDB" id="2147383at2"/>
<evidence type="ECO:0000259" key="2">
    <source>
        <dbReference type="Pfam" id="PF01910"/>
    </source>
</evidence>
<dbReference type="InterPro" id="IPR029756">
    <property type="entry name" value="MTH1187/YkoF-like"/>
</dbReference>
<dbReference type="InterPro" id="IPR051614">
    <property type="entry name" value="UPF0045_domain"/>
</dbReference>
<dbReference type="STRING" id="201973.SAMN04488025_102114"/>
<evidence type="ECO:0000313" key="4">
    <source>
        <dbReference type="Proteomes" id="UP000198661"/>
    </source>
</evidence>
<protein>
    <submittedName>
        <fullName evidence="3">Uncharacterized protein, MTH1187 family</fullName>
    </submittedName>
</protein>
<accession>A0A1I2KKA8</accession>
<name>A0A1I2KKA8_9BACL</name>
<dbReference type="AlphaFoldDB" id="A0A1I2KKA8"/>
<dbReference type="PANTHER" id="PTHR33777">
    <property type="entry name" value="UPF0045 PROTEIN ECM15"/>
    <property type="match status" value="1"/>
</dbReference>
<dbReference type="InterPro" id="IPR002767">
    <property type="entry name" value="Thiamine_BP"/>
</dbReference>
<feature type="domain" description="Thiamine-binding protein" evidence="2">
    <location>
        <begin position="4"/>
        <end position="95"/>
    </location>
</feature>
<evidence type="ECO:0000256" key="1">
    <source>
        <dbReference type="ARBA" id="ARBA00010272"/>
    </source>
</evidence>
<dbReference type="GO" id="GO:0005829">
    <property type="term" value="C:cytosol"/>
    <property type="evidence" value="ECO:0007669"/>
    <property type="project" value="TreeGrafter"/>
</dbReference>
<dbReference type="Gene3D" id="3.30.70.930">
    <property type="match status" value="1"/>
</dbReference>
<comment type="similarity">
    <text evidence="1">Belongs to the UPF0045 family.</text>
</comment>
<organism evidence="3 4">
    <name type="scientific">Planifilum fulgidum</name>
    <dbReference type="NCBI Taxonomy" id="201973"/>
    <lineage>
        <taxon>Bacteria</taxon>
        <taxon>Bacillati</taxon>
        <taxon>Bacillota</taxon>
        <taxon>Bacilli</taxon>
        <taxon>Bacillales</taxon>
        <taxon>Thermoactinomycetaceae</taxon>
        <taxon>Planifilum</taxon>
    </lineage>
</organism>
<reference evidence="3 4" key="1">
    <citation type="submission" date="2016-10" db="EMBL/GenBank/DDBJ databases">
        <authorList>
            <person name="de Groot N.N."/>
        </authorList>
    </citation>
    <scope>NUCLEOTIDE SEQUENCE [LARGE SCALE GENOMIC DNA]</scope>
    <source>
        <strain evidence="3 4">DSM 44945</strain>
    </source>
</reference>
<dbReference type="Proteomes" id="UP000198661">
    <property type="component" value="Unassembled WGS sequence"/>
</dbReference>
<dbReference type="EMBL" id="FOOK01000002">
    <property type="protein sequence ID" value="SFF67415.1"/>
    <property type="molecule type" value="Genomic_DNA"/>
</dbReference>
<dbReference type="Pfam" id="PF01910">
    <property type="entry name" value="Thiamine_BP"/>
    <property type="match status" value="1"/>
</dbReference>
<sequence length="100" mass="11054">MPLMEISIVPVGTESSSFSSVIREVCRVIDQHGLPYQVTPTATVIEGNIDQLMNVAVEIHRTPLNHGADRVVTQITIDDRLDQPMDLHSQVAKVQPSPIR</sequence>
<keyword evidence="4" id="KW-1185">Reference proteome</keyword>
<dbReference type="PANTHER" id="PTHR33777:SF1">
    <property type="entry name" value="UPF0045 PROTEIN ECM15"/>
    <property type="match status" value="1"/>
</dbReference>
<proteinExistence type="inferred from homology"/>
<dbReference type="SUPFAM" id="SSF89957">
    <property type="entry name" value="MTH1187/YkoF-like"/>
    <property type="match status" value="1"/>
</dbReference>